<protein>
    <submittedName>
        <fullName evidence="1">Flagellar biosynthesis regulatory protein FlaF</fullName>
    </submittedName>
</protein>
<keyword evidence="1" id="KW-0966">Cell projection</keyword>
<name>A0ABQ1XUU1_9PROT</name>
<dbReference type="EMBL" id="BMFS01000008">
    <property type="protein sequence ID" value="GGH03436.1"/>
    <property type="molecule type" value="Genomic_DNA"/>
</dbReference>
<dbReference type="RefSeq" id="WP_188452408.1">
    <property type="nucleotide sequence ID" value="NZ_BMFS01000008.1"/>
</dbReference>
<dbReference type="Proteomes" id="UP000648722">
    <property type="component" value="Unassembled WGS sequence"/>
</dbReference>
<reference evidence="2" key="1">
    <citation type="journal article" date="2019" name="Int. J. Syst. Evol. Microbiol.">
        <title>The Global Catalogue of Microorganisms (GCM) 10K type strain sequencing project: providing services to taxonomists for standard genome sequencing and annotation.</title>
        <authorList>
            <consortium name="The Broad Institute Genomics Platform"/>
            <consortium name="The Broad Institute Genome Sequencing Center for Infectious Disease"/>
            <person name="Wu L."/>
            <person name="Ma J."/>
        </authorList>
    </citation>
    <scope>NUCLEOTIDE SEQUENCE [LARGE SCALE GENOMIC DNA]</scope>
    <source>
        <strain evidence="2">CGMCC 1.12766</strain>
    </source>
</reference>
<keyword evidence="1" id="KW-0282">Flagellum</keyword>
<proteinExistence type="predicted"/>
<dbReference type="InterPro" id="IPR010845">
    <property type="entry name" value="FlaF"/>
</dbReference>
<evidence type="ECO:0000313" key="1">
    <source>
        <dbReference type="EMBL" id="GGH03436.1"/>
    </source>
</evidence>
<dbReference type="NCBIfam" id="NF009435">
    <property type="entry name" value="PRK12794.1"/>
    <property type="match status" value="1"/>
</dbReference>
<evidence type="ECO:0000313" key="2">
    <source>
        <dbReference type="Proteomes" id="UP000648722"/>
    </source>
</evidence>
<dbReference type="Pfam" id="PF07309">
    <property type="entry name" value="FlaF"/>
    <property type="match status" value="1"/>
</dbReference>
<keyword evidence="1" id="KW-0969">Cilium</keyword>
<comment type="caution">
    <text evidence="1">The sequence shown here is derived from an EMBL/GenBank/DDBJ whole genome shotgun (WGS) entry which is preliminary data.</text>
</comment>
<sequence length="124" mass="13560">MSYQAYQTTAARTEDPRSAEYRLFGQVTRALLAARECGASELSKRADALDWNRRMWTAFAADCSSDDNKLPESLRAAIISLSIFVSRQTSEAIRDNDAVDTLIEINRTIMQGLAPQGQGAASAA</sequence>
<organism evidence="1 2">
    <name type="scientific">Glycocaulis albus</name>
    <dbReference type="NCBI Taxonomy" id="1382801"/>
    <lineage>
        <taxon>Bacteria</taxon>
        <taxon>Pseudomonadati</taxon>
        <taxon>Pseudomonadota</taxon>
        <taxon>Alphaproteobacteria</taxon>
        <taxon>Maricaulales</taxon>
        <taxon>Maricaulaceae</taxon>
        <taxon>Glycocaulis</taxon>
    </lineage>
</organism>
<keyword evidence="2" id="KW-1185">Reference proteome</keyword>
<accession>A0ABQ1XUU1</accession>
<gene>
    <name evidence="1" type="primary">flaF</name>
    <name evidence="1" type="ORF">GCM10007420_19710</name>
</gene>